<dbReference type="InterPro" id="IPR001648">
    <property type="entry name" value="Ribosomal_bS18"/>
</dbReference>
<evidence type="ECO:0000256" key="1">
    <source>
        <dbReference type="ARBA" id="ARBA00005589"/>
    </source>
</evidence>
<evidence type="ECO:0000313" key="7">
    <source>
        <dbReference type="Proteomes" id="UP000195967"/>
    </source>
</evidence>
<comment type="subunit">
    <text evidence="4">Part of the 30S ribosomal subunit. Forms a tight heterodimer with protein bS6.</text>
</comment>
<dbReference type="HAMAP" id="MF_00270">
    <property type="entry name" value="Ribosomal_bS18"/>
    <property type="match status" value="1"/>
</dbReference>
<dbReference type="GO" id="GO:0070181">
    <property type="term" value="F:small ribosomal subunit rRNA binding"/>
    <property type="evidence" value="ECO:0007669"/>
    <property type="project" value="TreeGrafter"/>
</dbReference>
<protein>
    <recommendedName>
        <fullName evidence="4">Small ribosomal subunit protein bS18</fullName>
    </recommendedName>
</protein>
<evidence type="ECO:0000256" key="2">
    <source>
        <dbReference type="ARBA" id="ARBA00022980"/>
    </source>
</evidence>
<keyword evidence="3 4" id="KW-0687">Ribonucleoprotein</keyword>
<accession>A0A1Y5MXG2</accession>
<evidence type="ECO:0000256" key="3">
    <source>
        <dbReference type="ARBA" id="ARBA00023274"/>
    </source>
</evidence>
<dbReference type="InterPro" id="IPR036870">
    <property type="entry name" value="Ribosomal_bS18_sf"/>
</dbReference>
<dbReference type="PANTHER" id="PTHR13479">
    <property type="entry name" value="30S RIBOSOMAL PROTEIN S18"/>
    <property type="match status" value="1"/>
</dbReference>
<dbReference type="GO" id="GO:0022627">
    <property type="term" value="C:cytosolic small ribosomal subunit"/>
    <property type="evidence" value="ECO:0007669"/>
    <property type="project" value="TreeGrafter"/>
</dbReference>
<keyword evidence="2 4" id="KW-0689">Ribosomal protein</keyword>
<keyword evidence="4" id="KW-0699">rRNA-binding</keyword>
<dbReference type="Gene3D" id="4.10.640.10">
    <property type="entry name" value="Ribosomal protein S18"/>
    <property type="match status" value="1"/>
</dbReference>
<evidence type="ECO:0000313" key="6">
    <source>
        <dbReference type="EMBL" id="OUT11943.1"/>
    </source>
</evidence>
<keyword evidence="4" id="KW-0694">RNA-binding</keyword>
<dbReference type="RefSeq" id="WP_087584348.1">
    <property type="nucleotide sequence ID" value="NZ_CABMKR010000004.1"/>
</dbReference>
<dbReference type="PANTHER" id="PTHR13479:SF40">
    <property type="entry name" value="SMALL RIBOSOMAL SUBUNIT PROTEIN BS18M"/>
    <property type="match status" value="1"/>
</dbReference>
<dbReference type="SUPFAM" id="SSF46911">
    <property type="entry name" value="Ribosomal protein S18"/>
    <property type="match status" value="1"/>
</dbReference>
<comment type="function">
    <text evidence="4">Binds as a heterodimer with protein bS6 to the central domain of the 16S rRNA, where it helps stabilize the platform of the 30S subunit.</text>
</comment>
<sequence length="88" mass="10493">MRNFFTKKVRWVNCKFAEAKIDFIDYKDTSLLKYCLSERFKIMPRRLTGTSKRYQEMVEKAIKRARHAALIPYIVDRKDVASNPFEGL</sequence>
<gene>
    <name evidence="4" type="primary">rpsR</name>
    <name evidence="6" type="ORF">B9N62_03225</name>
</gene>
<comment type="caution">
    <text evidence="6">The sequence shown here is derived from an EMBL/GenBank/DDBJ whole genome shotgun (WGS) entry which is preliminary data.</text>
</comment>
<comment type="similarity">
    <text evidence="1 4 5">Belongs to the bacterial ribosomal protein bS18 family.</text>
</comment>
<reference evidence="6 7" key="1">
    <citation type="submission" date="2017-04" db="EMBL/GenBank/DDBJ databases">
        <title>Complete genome of Campylobacter concisus ATCC 33237T and draft genomes for an additional eight well characterized C. concisus strains.</title>
        <authorList>
            <person name="Cornelius A.J."/>
            <person name="Miller W.G."/>
            <person name="Lastovica A.J."/>
            <person name="On S.L."/>
            <person name="French N.P."/>
            <person name="Vandenberg O."/>
            <person name="Biggs P.J."/>
        </authorList>
    </citation>
    <scope>NUCLEOTIDE SEQUENCE [LARGE SCALE GENOMIC DNA]</scope>
    <source>
        <strain evidence="6 7">Lasto28.99</strain>
    </source>
</reference>
<dbReference type="PRINTS" id="PR00974">
    <property type="entry name" value="RIBOSOMALS18"/>
</dbReference>
<dbReference type="AlphaFoldDB" id="A0A1Y5MXG2"/>
<dbReference type="NCBIfam" id="TIGR00165">
    <property type="entry name" value="S18"/>
    <property type="match status" value="1"/>
</dbReference>
<evidence type="ECO:0000256" key="4">
    <source>
        <dbReference type="HAMAP-Rule" id="MF_00270"/>
    </source>
</evidence>
<name>A0A1Y5MXG2_9BACT</name>
<dbReference type="EMBL" id="NDYO01000004">
    <property type="protein sequence ID" value="OUT11943.1"/>
    <property type="molecule type" value="Genomic_DNA"/>
</dbReference>
<dbReference type="Proteomes" id="UP000195967">
    <property type="component" value="Unassembled WGS sequence"/>
</dbReference>
<organism evidence="6 7">
    <name type="scientific">Campylobacter concisus</name>
    <dbReference type="NCBI Taxonomy" id="199"/>
    <lineage>
        <taxon>Bacteria</taxon>
        <taxon>Pseudomonadati</taxon>
        <taxon>Campylobacterota</taxon>
        <taxon>Epsilonproteobacteria</taxon>
        <taxon>Campylobacterales</taxon>
        <taxon>Campylobacteraceae</taxon>
        <taxon>Campylobacter</taxon>
    </lineage>
</organism>
<proteinExistence type="inferred from homology"/>
<evidence type="ECO:0000256" key="5">
    <source>
        <dbReference type="RuleBase" id="RU003910"/>
    </source>
</evidence>
<dbReference type="Pfam" id="PF01084">
    <property type="entry name" value="Ribosomal_S18"/>
    <property type="match status" value="1"/>
</dbReference>
<dbReference type="GO" id="GO:0003735">
    <property type="term" value="F:structural constituent of ribosome"/>
    <property type="evidence" value="ECO:0007669"/>
    <property type="project" value="InterPro"/>
</dbReference>
<dbReference type="GO" id="GO:0006412">
    <property type="term" value="P:translation"/>
    <property type="evidence" value="ECO:0007669"/>
    <property type="project" value="UniProtKB-UniRule"/>
</dbReference>